<feature type="region of interest" description="Disordered" evidence="2">
    <location>
        <begin position="255"/>
        <end position="451"/>
    </location>
</feature>
<reference evidence="3 4" key="1">
    <citation type="journal article" date="2018" name="PLoS ONE">
        <title>The draft genome of Kipferlia bialata reveals reductive genome evolution in fornicate parasites.</title>
        <authorList>
            <person name="Tanifuji G."/>
            <person name="Takabayashi S."/>
            <person name="Kume K."/>
            <person name="Takagi M."/>
            <person name="Nakayama T."/>
            <person name="Kamikawa R."/>
            <person name="Inagaki Y."/>
            <person name="Hashimoto T."/>
        </authorList>
    </citation>
    <scope>NUCLEOTIDE SEQUENCE [LARGE SCALE GENOMIC DNA]</scope>
    <source>
        <strain evidence="3">NY0173</strain>
    </source>
</reference>
<sequence>PYPGLTSPPREGAKGTTSETDIVWDVDLPSFLAINQAFKEAQPRFQELIPLLDGQGQASVAGYVEEIESIGVRLSIPLAVSKESHLQQALAVVMGSTLHRIDDLIDKIASTVLEHGIDSGACEAFVQITGTFRDLLQNTRTVKSIMATIDPCEVHTNAARVREWERRAAAEKDLVTGGKKTGTHSKSVQQVQSSAHDVREDREPMREQMRSKRERGLVRGEDDRRVHSKSLQQLARLAPPDVATLAPREIEKRVRGVPAKHKVKTVERKRRAPEPHRPEVHKRPTDPPAVAPGTHQAPVTRKPQDTSVVTEGGTKPKVTGHAKGERGKVKKAGRQPVAVTGFGPQGGIQPPVLPQQTAGATSTTQAPPPGPCNVISANSREGKKGVERQERQVKRERRELKEKVKVERERQADIAPVKAEMQQVAAPPGGDTQPTVASHTSQAETSDGQQADVHHTLDSKFPDFNQLVQTVVGVNVRLDATIVRIGEEPFRSLGSDARKEIQEKLTTLEGLPLCLRFPLIVDPIYPAFQMGLVYSLVYETSVVALRTLTEITNICLPDKNATYFCSIVLQPMMRELMDNPTLVSCQEFIAQDRGVVSPKQLPFPKRMASLMVINDTISDVSTIIAGDSVLGQDAGFCEMVEELGNQADLLRTVFKYTGTRTPQQQEKIADGIASTLLDMTPLMDTILATYKEDARVFPLCHALFDPIYCMIQGDFSVVAYKAKAEIHAYPYPPNPAAFVSPVLDDTLEGVESSEEEGTLGYEAQVLHDFIGIQEILEAQEHANGALGGDPFTDIDEMTSDILRQAMEWQCEDLPPALYNYLERVRASLCDTILARHDYFLGHFDVREAEARLRANGYFSLIATSEALKRHRDHLLTADYVTPVHSAMGNNPTHSATQSKGRTATQSQRGVPEHTTVQPTATFQEAESETTAPPPQGPYIDPIFRQGGPAMQVWSTLTPAEKDRELQMMGTAHIDAYNKNTELASQAAPRDYTTLYALYESQNYHRTVCSSSRIPILTSLPEPEEPVAIPPPKNESQEQFIHRIRSAVAAGTGVAMHELKEAVLVMGPGYDSSLQQTHADAQARPKHSQAARTKTVATMAPVPRPVVSRRHQPAAQPARQQPVQVQSVTAVAVTVQTQAENTAAEEVLDFTEAVPAPAPARTQTAAGPARGASRQRAATVSSGRLGDMIEKLTTTRDSLVTDYIQKYPGAIPAAHLTRGVYSKMKLRVQKTEKICVDAHDLVDRAQPGTVKEELVELLAEVDGHRIRLKELAAQCEAGLPKRTKKNTKTKEKLKELTKRISQNRRQLVREEEADPLEYDIAEDSDEQRRIAWDRERQRQIEFARLGDDLFGEPTPHGTLFQTQQEPADSRRVTDPTWERQTNQTMGKRERERTGERERKAKRKPEGEPAANLEKVEREREPVADDTEETGPFCMNGPLMQQWFSLSPTEQAKEVQRLGNAHVETFNKLRDLASQSSPLELPELIPPPKKETQEQYIQRIRSAVEAGTDVSMQELQDAVILMGPGYDSSLQQTQTEAESEPNHPQPNQPEPAVSYSDSESSQPVAQAESPHPIPLETAAAAAEEVIDFTQPDPTSALASLGLMIKRLSTSRDPLLTDYIEKYPRGIPKAHLTRGVYSDMLLRVKETKKMCVDARALLDQLQPSTEREELSGLVTQVEWKQVFFKRYVRSGSMDLPTPSSVTCPDSRS</sequence>
<feature type="compositionally biased region" description="Basic and acidic residues" evidence="2">
    <location>
        <begin position="272"/>
        <end position="285"/>
    </location>
</feature>
<evidence type="ECO:0000313" key="3">
    <source>
        <dbReference type="EMBL" id="GIQ80350.1"/>
    </source>
</evidence>
<evidence type="ECO:0000256" key="1">
    <source>
        <dbReference type="SAM" id="Coils"/>
    </source>
</evidence>
<feature type="region of interest" description="Disordered" evidence="2">
    <location>
        <begin position="1346"/>
        <end position="1431"/>
    </location>
</feature>
<dbReference type="EMBL" id="BDIP01000151">
    <property type="protein sequence ID" value="GIQ80350.1"/>
    <property type="molecule type" value="Genomic_DNA"/>
</dbReference>
<feature type="compositionally biased region" description="Basic and acidic residues" evidence="2">
    <location>
        <begin position="1366"/>
        <end position="1376"/>
    </location>
</feature>
<feature type="region of interest" description="Disordered" evidence="2">
    <location>
        <begin position="1153"/>
        <end position="1180"/>
    </location>
</feature>
<comment type="caution">
    <text evidence="3">The sequence shown here is derived from an EMBL/GenBank/DDBJ whole genome shotgun (WGS) entry which is preliminary data.</text>
</comment>
<dbReference type="Proteomes" id="UP000265618">
    <property type="component" value="Unassembled WGS sequence"/>
</dbReference>
<feature type="non-terminal residue" evidence="3">
    <location>
        <position position="1"/>
    </location>
</feature>
<evidence type="ECO:0000256" key="2">
    <source>
        <dbReference type="SAM" id="MobiDB-lite"/>
    </source>
</evidence>
<feature type="compositionally biased region" description="Basic residues" evidence="2">
    <location>
        <begin position="258"/>
        <end position="271"/>
    </location>
</feature>
<feature type="compositionally biased region" description="Basic and acidic residues" evidence="2">
    <location>
        <begin position="196"/>
        <end position="225"/>
    </location>
</feature>
<organism evidence="3 4">
    <name type="scientific">Kipferlia bialata</name>
    <dbReference type="NCBI Taxonomy" id="797122"/>
    <lineage>
        <taxon>Eukaryota</taxon>
        <taxon>Metamonada</taxon>
        <taxon>Carpediemonas-like organisms</taxon>
        <taxon>Kipferlia</taxon>
    </lineage>
</organism>
<feature type="compositionally biased region" description="Basic and acidic residues" evidence="2">
    <location>
        <begin position="1385"/>
        <end position="1405"/>
    </location>
</feature>
<feature type="compositionally biased region" description="Low complexity" evidence="2">
    <location>
        <begin position="1153"/>
        <end position="1171"/>
    </location>
</feature>
<feature type="compositionally biased region" description="Polar residues" evidence="2">
    <location>
        <begin position="184"/>
        <end position="195"/>
    </location>
</feature>
<feature type="compositionally biased region" description="Polar residues" evidence="2">
    <location>
        <begin position="432"/>
        <end position="449"/>
    </location>
</feature>
<feature type="region of interest" description="Disordered" evidence="2">
    <location>
        <begin position="885"/>
        <end position="938"/>
    </location>
</feature>
<feature type="compositionally biased region" description="Basic and acidic residues" evidence="2">
    <location>
        <begin position="1412"/>
        <end position="1421"/>
    </location>
</feature>
<feature type="compositionally biased region" description="Basic and acidic residues" evidence="2">
    <location>
        <begin position="380"/>
        <end position="412"/>
    </location>
</feature>
<protein>
    <submittedName>
        <fullName evidence="3">Uncharacterized protein</fullName>
    </submittedName>
</protein>
<accession>A0A9K3CQ92</accession>
<feature type="region of interest" description="Disordered" evidence="2">
    <location>
        <begin position="1528"/>
        <end position="1568"/>
    </location>
</feature>
<name>A0A9K3CQ92_9EUKA</name>
<keyword evidence="1" id="KW-0175">Coiled coil</keyword>
<proteinExistence type="predicted"/>
<feature type="compositionally biased region" description="Polar residues" evidence="2">
    <location>
        <begin position="1553"/>
        <end position="1562"/>
    </location>
</feature>
<evidence type="ECO:0000313" key="4">
    <source>
        <dbReference type="Proteomes" id="UP000265618"/>
    </source>
</evidence>
<gene>
    <name evidence="3" type="ORF">KIPB_001131</name>
</gene>
<feature type="coiled-coil region" evidence="1">
    <location>
        <begin position="1253"/>
        <end position="1312"/>
    </location>
</feature>
<feature type="region of interest" description="Disordered" evidence="2">
    <location>
        <begin position="174"/>
        <end position="239"/>
    </location>
</feature>
<feature type="compositionally biased region" description="Low complexity" evidence="2">
    <location>
        <begin position="354"/>
        <end position="365"/>
    </location>
</feature>
<feature type="compositionally biased region" description="Polar residues" evidence="2">
    <location>
        <begin position="887"/>
        <end position="930"/>
    </location>
</feature>
<keyword evidence="4" id="KW-1185">Reference proteome</keyword>